<dbReference type="Proteomes" id="UP000481583">
    <property type="component" value="Unassembled WGS sequence"/>
</dbReference>
<dbReference type="GO" id="GO:0005524">
    <property type="term" value="F:ATP binding"/>
    <property type="evidence" value="ECO:0007669"/>
    <property type="project" value="InterPro"/>
</dbReference>
<feature type="compositionally biased region" description="Basic and acidic residues" evidence="1">
    <location>
        <begin position="186"/>
        <end position="195"/>
    </location>
</feature>
<keyword evidence="4" id="KW-1185">Reference proteome</keyword>
<dbReference type="SUPFAM" id="SSF55190">
    <property type="entry name" value="Arginyl-tRNA synthetase (ArgRS), N-terminal 'additional' domain"/>
    <property type="match status" value="1"/>
</dbReference>
<dbReference type="GO" id="GO:0004814">
    <property type="term" value="F:arginine-tRNA ligase activity"/>
    <property type="evidence" value="ECO:0007669"/>
    <property type="project" value="InterPro"/>
</dbReference>
<dbReference type="AlphaFoldDB" id="A0A6G4TZ47"/>
<name>A0A6G4TZ47_9ACTN</name>
<evidence type="ECO:0000256" key="1">
    <source>
        <dbReference type="SAM" id="MobiDB-lite"/>
    </source>
</evidence>
<comment type="caution">
    <text evidence="3">The sequence shown here is derived from an EMBL/GenBank/DDBJ whole genome shotgun (WGS) entry which is preliminary data.</text>
</comment>
<gene>
    <name evidence="3" type="ORF">G5C51_12540</name>
</gene>
<organism evidence="3 4">
    <name type="scientific">Streptomyces coryli</name>
    <dbReference type="NCBI Taxonomy" id="1128680"/>
    <lineage>
        <taxon>Bacteria</taxon>
        <taxon>Bacillati</taxon>
        <taxon>Actinomycetota</taxon>
        <taxon>Actinomycetes</taxon>
        <taxon>Kitasatosporales</taxon>
        <taxon>Streptomycetaceae</taxon>
        <taxon>Streptomyces</taxon>
    </lineage>
</organism>
<feature type="domain" description="Arginyl tRNA synthetase N-terminal" evidence="2">
    <location>
        <begin position="4"/>
        <end position="94"/>
    </location>
</feature>
<dbReference type="InterPro" id="IPR005148">
    <property type="entry name" value="Arg-tRNA-synth_N"/>
</dbReference>
<evidence type="ECO:0000313" key="4">
    <source>
        <dbReference type="Proteomes" id="UP000481583"/>
    </source>
</evidence>
<dbReference type="InterPro" id="IPR036695">
    <property type="entry name" value="Arg-tRNA-synth_N_sf"/>
</dbReference>
<sequence length="195" mass="20045">MTPAELSRTVRCALRAAIADGELTLPGALPDHVLVAPPRPGGAGDLATNVALQLSGPAHRPPRAVAEILQHRLEQTPGITKIEITGPGFLNFTLSANPHAEAVAAALREGGAYADSKTLAGETFVLRPTPGDVRAKTAAEALANVLRTAGAEAATPDDRPAQRVVQAPPGEGIPQGGTGWPGTLREPPHPARTET</sequence>
<proteinExistence type="predicted"/>
<feature type="region of interest" description="Disordered" evidence="1">
    <location>
        <begin position="150"/>
        <end position="195"/>
    </location>
</feature>
<dbReference type="Pfam" id="PF03485">
    <property type="entry name" value="Arg_tRNA_synt_N"/>
    <property type="match status" value="1"/>
</dbReference>
<reference evidence="3 4" key="1">
    <citation type="submission" date="2020-02" db="EMBL/GenBank/DDBJ databases">
        <title>Whole-genome analyses of novel actinobacteria.</title>
        <authorList>
            <person name="Sahin N."/>
        </authorList>
    </citation>
    <scope>NUCLEOTIDE SEQUENCE [LARGE SCALE GENOMIC DNA]</scope>
    <source>
        <strain evidence="3 4">A7024</strain>
    </source>
</reference>
<evidence type="ECO:0000259" key="2">
    <source>
        <dbReference type="SMART" id="SM01016"/>
    </source>
</evidence>
<dbReference type="GO" id="GO:0005737">
    <property type="term" value="C:cytoplasm"/>
    <property type="evidence" value="ECO:0007669"/>
    <property type="project" value="InterPro"/>
</dbReference>
<dbReference type="GO" id="GO:0006420">
    <property type="term" value="P:arginyl-tRNA aminoacylation"/>
    <property type="evidence" value="ECO:0007669"/>
    <property type="project" value="InterPro"/>
</dbReference>
<protein>
    <recommendedName>
        <fullName evidence="2">Arginyl tRNA synthetase N-terminal domain-containing protein</fullName>
    </recommendedName>
</protein>
<evidence type="ECO:0000313" key="3">
    <source>
        <dbReference type="EMBL" id="NGN64726.1"/>
    </source>
</evidence>
<dbReference type="EMBL" id="JAAKZV010000042">
    <property type="protein sequence ID" value="NGN64726.1"/>
    <property type="molecule type" value="Genomic_DNA"/>
</dbReference>
<feature type="non-terminal residue" evidence="3">
    <location>
        <position position="195"/>
    </location>
</feature>
<dbReference type="Gene3D" id="3.30.1360.70">
    <property type="entry name" value="Arginyl tRNA synthetase N-terminal domain"/>
    <property type="match status" value="1"/>
</dbReference>
<accession>A0A6G4TZ47</accession>
<dbReference type="SMART" id="SM01016">
    <property type="entry name" value="Arg_tRNA_synt_N"/>
    <property type="match status" value="1"/>
</dbReference>